<feature type="compositionally biased region" description="Pro residues" evidence="1">
    <location>
        <begin position="14"/>
        <end position="23"/>
    </location>
</feature>
<evidence type="ECO:0000256" key="1">
    <source>
        <dbReference type="SAM" id="MobiDB-lite"/>
    </source>
</evidence>
<organism evidence="2 3">
    <name type="scientific">Immersiella caudata</name>
    <dbReference type="NCBI Taxonomy" id="314043"/>
    <lineage>
        <taxon>Eukaryota</taxon>
        <taxon>Fungi</taxon>
        <taxon>Dikarya</taxon>
        <taxon>Ascomycota</taxon>
        <taxon>Pezizomycotina</taxon>
        <taxon>Sordariomycetes</taxon>
        <taxon>Sordariomycetidae</taxon>
        <taxon>Sordariales</taxon>
        <taxon>Lasiosphaeriaceae</taxon>
        <taxon>Immersiella</taxon>
    </lineage>
</organism>
<dbReference type="EMBL" id="JAULSU010000004">
    <property type="protein sequence ID" value="KAK0619216.1"/>
    <property type="molecule type" value="Genomic_DNA"/>
</dbReference>
<dbReference type="AlphaFoldDB" id="A0AA39WPN1"/>
<gene>
    <name evidence="2" type="ORF">B0T14DRAFT_584635</name>
</gene>
<sequence length="230" mass="26116">MSDGRTCFPVVTPPLEPLPLPTHPPRKRDNQGGTWLETGRRLVCLTWRISILVNEYRTARVAEILADFRTLQYYIAAAPVDPPNMDDYYTEGWAALRQCAIDGQHILNVGADVSVPHASGGPDEQAKAELKQVQLDAYARRHEGQKIYLRQAAAQRWVEWRDQVLQGGRPHSGHTAQLRAIDQQLRAELATITDEAIYAELQASDISMGRWTTEDPSLRAIQRWVRSRRR</sequence>
<protein>
    <submittedName>
        <fullName evidence="2">Uncharacterized protein</fullName>
    </submittedName>
</protein>
<dbReference type="Proteomes" id="UP001175000">
    <property type="component" value="Unassembled WGS sequence"/>
</dbReference>
<evidence type="ECO:0000313" key="3">
    <source>
        <dbReference type="Proteomes" id="UP001175000"/>
    </source>
</evidence>
<keyword evidence="3" id="KW-1185">Reference proteome</keyword>
<accession>A0AA39WPN1</accession>
<name>A0AA39WPN1_9PEZI</name>
<reference evidence="2" key="1">
    <citation type="submission" date="2023-06" db="EMBL/GenBank/DDBJ databases">
        <title>Genome-scale phylogeny and comparative genomics of the fungal order Sordariales.</title>
        <authorList>
            <consortium name="Lawrence Berkeley National Laboratory"/>
            <person name="Hensen N."/>
            <person name="Bonometti L."/>
            <person name="Westerberg I."/>
            <person name="Brannstrom I.O."/>
            <person name="Guillou S."/>
            <person name="Cros-Aarteil S."/>
            <person name="Calhoun S."/>
            <person name="Haridas S."/>
            <person name="Kuo A."/>
            <person name="Mondo S."/>
            <person name="Pangilinan J."/>
            <person name="Riley R."/>
            <person name="Labutti K."/>
            <person name="Andreopoulos B."/>
            <person name="Lipzen A."/>
            <person name="Chen C."/>
            <person name="Yanf M."/>
            <person name="Daum C."/>
            <person name="Ng V."/>
            <person name="Clum A."/>
            <person name="Steindorff A."/>
            <person name="Ohm R."/>
            <person name="Martin F."/>
            <person name="Silar P."/>
            <person name="Natvig D."/>
            <person name="Lalanne C."/>
            <person name="Gautier V."/>
            <person name="Ament-Velasquez S.L."/>
            <person name="Kruys A."/>
            <person name="Hutchinson M.I."/>
            <person name="Powell A.J."/>
            <person name="Barry K."/>
            <person name="Miller A.N."/>
            <person name="Grigoriev I.V."/>
            <person name="Debuchy R."/>
            <person name="Gladieux P."/>
            <person name="Thoren M.H."/>
            <person name="Johannesson H."/>
        </authorList>
    </citation>
    <scope>NUCLEOTIDE SEQUENCE</scope>
    <source>
        <strain evidence="2">CBS 606.72</strain>
    </source>
</reference>
<comment type="caution">
    <text evidence="2">The sequence shown here is derived from an EMBL/GenBank/DDBJ whole genome shotgun (WGS) entry which is preliminary data.</text>
</comment>
<proteinExistence type="predicted"/>
<evidence type="ECO:0000313" key="2">
    <source>
        <dbReference type="EMBL" id="KAK0619216.1"/>
    </source>
</evidence>
<feature type="region of interest" description="Disordered" evidence="1">
    <location>
        <begin position="14"/>
        <end position="33"/>
    </location>
</feature>